<organism evidence="6 7">
    <name type="scientific">Seminavis robusta</name>
    <dbReference type="NCBI Taxonomy" id="568900"/>
    <lineage>
        <taxon>Eukaryota</taxon>
        <taxon>Sar</taxon>
        <taxon>Stramenopiles</taxon>
        <taxon>Ochrophyta</taxon>
        <taxon>Bacillariophyta</taxon>
        <taxon>Bacillariophyceae</taxon>
        <taxon>Bacillariophycidae</taxon>
        <taxon>Naviculales</taxon>
        <taxon>Naviculaceae</taxon>
        <taxon>Seminavis</taxon>
    </lineage>
</organism>
<dbReference type="OrthoDB" id="206948at2759"/>
<evidence type="ECO:0000256" key="1">
    <source>
        <dbReference type="ARBA" id="ARBA00022723"/>
    </source>
</evidence>
<dbReference type="InterPro" id="IPR011992">
    <property type="entry name" value="EF-hand-dom_pair"/>
</dbReference>
<dbReference type="InterPro" id="IPR049202">
    <property type="entry name" value="DUF6817"/>
</dbReference>
<dbReference type="PROSITE" id="PS00018">
    <property type="entry name" value="EF_HAND_1"/>
    <property type="match status" value="3"/>
</dbReference>
<dbReference type="InterPro" id="IPR018247">
    <property type="entry name" value="EF_Hand_1_Ca_BS"/>
</dbReference>
<dbReference type="Pfam" id="PF20680">
    <property type="entry name" value="DUF6817"/>
    <property type="match status" value="1"/>
</dbReference>
<comment type="caution">
    <text evidence="6">The sequence shown here is derived from an EMBL/GenBank/DDBJ whole genome shotgun (WGS) entry which is preliminary data.</text>
</comment>
<dbReference type="EMBL" id="CAICTM010001385">
    <property type="protein sequence ID" value="CAB9523186.1"/>
    <property type="molecule type" value="Genomic_DNA"/>
</dbReference>
<dbReference type="CDD" id="cd00051">
    <property type="entry name" value="EFh"/>
    <property type="match status" value="1"/>
</dbReference>
<dbReference type="SMART" id="SM00054">
    <property type="entry name" value="EFh"/>
    <property type="match status" value="2"/>
</dbReference>
<feature type="domain" description="EF-hand" evidence="5">
    <location>
        <begin position="69"/>
        <end position="104"/>
    </location>
</feature>
<keyword evidence="1" id="KW-0479">Metal-binding</keyword>
<proteinExistence type="predicted"/>
<dbReference type="InterPro" id="IPR002048">
    <property type="entry name" value="EF_hand_dom"/>
</dbReference>
<feature type="signal peptide" evidence="4">
    <location>
        <begin position="1"/>
        <end position="18"/>
    </location>
</feature>
<sequence length="432" mass="48675">MRISSCAPFLLVVGWTNGFSLAPSSVRNGRSAFLPSSRVTALAMADDDTTTIDQSEDQMLHTAERVAGMSRGEIQHIFEDVDTDGSGDIDMAELDQLMTKYFGKSIKKEDKKALMRDIDSDKNGTIDAEEFYKWMVLNAQSAGTADQNGTKTLQQRQERLDLAHEVPQDLLDLLDEFGTGAVVQKVTHPLHSAFGRTLRDHFVSCYLLSKEWGNDEATNVANMFHAIYQRGDGLRAVDFNEYRPKLQERLGKDVEELLYLFPSAHKSVLDLNGLLMTPVGCDVEVNNVLEGGKVTIPKELRPKLVEMEVINSHDQHVLENSSPVHNLWSFYEHANALPLMSEGAQRAVIEYMKRAPGATCADIVEWQEARFEDAGQEIPELWQNHIALFKPKGFFTCIEENLQDMADEDGNGEICWDEFTSFDWDKLFQCKV</sequence>
<keyword evidence="4" id="KW-0732">Signal</keyword>
<gene>
    <name evidence="6" type="ORF">SEMRO_1387_G268360.1</name>
</gene>
<evidence type="ECO:0000259" key="5">
    <source>
        <dbReference type="PROSITE" id="PS50222"/>
    </source>
</evidence>
<protein>
    <recommendedName>
        <fullName evidence="5">EF-hand domain-containing protein</fullName>
    </recommendedName>
</protein>
<dbReference type="Proteomes" id="UP001153069">
    <property type="component" value="Unassembled WGS sequence"/>
</dbReference>
<evidence type="ECO:0000313" key="7">
    <source>
        <dbReference type="Proteomes" id="UP001153069"/>
    </source>
</evidence>
<name>A0A9N8EPN7_9STRA</name>
<dbReference type="PROSITE" id="PS50222">
    <property type="entry name" value="EF_HAND_2"/>
    <property type="match status" value="2"/>
</dbReference>
<feature type="chain" id="PRO_5040334518" description="EF-hand domain-containing protein" evidence="4">
    <location>
        <begin position="19"/>
        <end position="432"/>
    </location>
</feature>
<dbReference type="PANTHER" id="PTHR10891">
    <property type="entry name" value="EF-HAND CALCIUM-BINDING DOMAIN CONTAINING PROTEIN"/>
    <property type="match status" value="1"/>
</dbReference>
<dbReference type="InterPro" id="IPR039647">
    <property type="entry name" value="EF_hand_pair_protein_CML-like"/>
</dbReference>
<feature type="domain" description="EF-hand" evidence="5">
    <location>
        <begin position="106"/>
        <end position="141"/>
    </location>
</feature>
<dbReference type="GO" id="GO:0005509">
    <property type="term" value="F:calcium ion binding"/>
    <property type="evidence" value="ECO:0007669"/>
    <property type="project" value="InterPro"/>
</dbReference>
<dbReference type="AlphaFoldDB" id="A0A9N8EPN7"/>
<evidence type="ECO:0000313" key="6">
    <source>
        <dbReference type="EMBL" id="CAB9523186.1"/>
    </source>
</evidence>
<reference evidence="6" key="1">
    <citation type="submission" date="2020-06" db="EMBL/GenBank/DDBJ databases">
        <authorList>
            <consortium name="Plant Systems Biology data submission"/>
        </authorList>
    </citation>
    <scope>NUCLEOTIDE SEQUENCE</scope>
    <source>
        <strain evidence="6">D6</strain>
    </source>
</reference>
<dbReference type="SUPFAM" id="SSF47473">
    <property type="entry name" value="EF-hand"/>
    <property type="match status" value="1"/>
</dbReference>
<keyword evidence="2" id="KW-0677">Repeat</keyword>
<dbReference type="Pfam" id="PF13499">
    <property type="entry name" value="EF-hand_7"/>
    <property type="match status" value="1"/>
</dbReference>
<evidence type="ECO:0000256" key="4">
    <source>
        <dbReference type="SAM" id="SignalP"/>
    </source>
</evidence>
<keyword evidence="7" id="KW-1185">Reference proteome</keyword>
<keyword evidence="3" id="KW-0106">Calcium</keyword>
<accession>A0A9N8EPN7</accession>
<evidence type="ECO:0000256" key="3">
    <source>
        <dbReference type="ARBA" id="ARBA00022837"/>
    </source>
</evidence>
<dbReference type="Gene3D" id="1.10.238.10">
    <property type="entry name" value="EF-hand"/>
    <property type="match status" value="1"/>
</dbReference>
<evidence type="ECO:0000256" key="2">
    <source>
        <dbReference type="ARBA" id="ARBA00022737"/>
    </source>
</evidence>